<dbReference type="InterPro" id="IPR001126">
    <property type="entry name" value="UmuC"/>
</dbReference>
<dbReference type="Pfam" id="PF18439">
    <property type="entry name" value="zf_UBZ"/>
    <property type="match status" value="1"/>
</dbReference>
<dbReference type="Pfam" id="PF00817">
    <property type="entry name" value="IMS"/>
    <property type="match status" value="1"/>
</dbReference>
<proteinExistence type="predicted"/>
<dbReference type="SUPFAM" id="SSF100879">
    <property type="entry name" value="Lesion bypass DNA polymerase (Y-family), little finger domain"/>
    <property type="match status" value="1"/>
</dbReference>
<dbReference type="PANTHER" id="PTHR45873:SF1">
    <property type="entry name" value="DNA POLYMERASE ETA"/>
    <property type="match status" value="1"/>
</dbReference>
<evidence type="ECO:0000256" key="2">
    <source>
        <dbReference type="ARBA" id="ARBA00022679"/>
    </source>
</evidence>
<dbReference type="AlphaFoldDB" id="A0ABD3EX18"/>
<keyword evidence="2" id="KW-0808">Transferase</keyword>
<evidence type="ECO:0000313" key="14">
    <source>
        <dbReference type="EMBL" id="KAL3658756.1"/>
    </source>
</evidence>
<dbReference type="InterPro" id="IPR041298">
    <property type="entry name" value="UBZ3"/>
</dbReference>
<evidence type="ECO:0000256" key="3">
    <source>
        <dbReference type="ARBA" id="ARBA00022695"/>
    </source>
</evidence>
<keyword evidence="8" id="KW-0460">Magnesium</keyword>
<evidence type="ECO:0000313" key="15">
    <source>
        <dbReference type="Proteomes" id="UP001632037"/>
    </source>
</evidence>
<evidence type="ECO:0000259" key="12">
    <source>
        <dbReference type="PROSITE" id="PS50173"/>
    </source>
</evidence>
<keyword evidence="15" id="KW-1185">Reference proteome</keyword>
<dbReference type="Gene3D" id="1.10.150.20">
    <property type="entry name" value="5' to 3' exonuclease, C-terminal subdomain"/>
    <property type="match status" value="1"/>
</dbReference>
<dbReference type="SUPFAM" id="SSF56672">
    <property type="entry name" value="DNA/RNA polymerases"/>
    <property type="match status" value="1"/>
</dbReference>
<evidence type="ECO:0000256" key="6">
    <source>
        <dbReference type="ARBA" id="ARBA00022771"/>
    </source>
</evidence>
<keyword evidence="6" id="KW-0863">Zinc-finger</keyword>
<dbReference type="Proteomes" id="UP001632037">
    <property type="component" value="Unassembled WGS sequence"/>
</dbReference>
<accession>A0ABD3EX18</accession>
<reference evidence="14 15" key="1">
    <citation type="submission" date="2024-09" db="EMBL/GenBank/DDBJ databases">
        <title>Genome sequencing and assembly of Phytophthora oleae, isolate VK10A, causative agent of rot of olive drupes.</title>
        <authorList>
            <person name="Conti Taguali S."/>
            <person name="Riolo M."/>
            <person name="La Spada F."/>
            <person name="Cacciola S.O."/>
            <person name="Dionisio G."/>
        </authorList>
    </citation>
    <scope>NUCLEOTIDE SEQUENCE [LARGE SCALE GENOMIC DNA]</scope>
    <source>
        <strain evidence="14 15">VK10A</strain>
    </source>
</reference>
<evidence type="ECO:0000256" key="5">
    <source>
        <dbReference type="ARBA" id="ARBA00022763"/>
    </source>
</evidence>
<dbReference type="GO" id="GO:0008270">
    <property type="term" value="F:zinc ion binding"/>
    <property type="evidence" value="ECO:0007669"/>
    <property type="project" value="UniProtKB-KW"/>
</dbReference>
<dbReference type="EMBL" id="JBIMZQ010000051">
    <property type="protein sequence ID" value="KAL3658756.1"/>
    <property type="molecule type" value="Genomic_DNA"/>
</dbReference>
<feature type="region of interest" description="Disordered" evidence="11">
    <location>
        <begin position="580"/>
        <end position="607"/>
    </location>
</feature>
<sequence>MELLGDNSAKTARVIIHLDLDCFYAQVEQRRLKIPDGQPVAVQQWGSLLAVNYDARRFGVERGDFVDDAKKKCPQIHLPHVDTLGENRKPGHIFDRTHQKAILRRYRVASREIFAILGSMVSIIEKASIDEAFMDVTDIAKERLAHTTVSSSDFCQDPTNSDTTVFGIGRSTEDSEVEKGDSLHPFPLTHTERLLCIGAAISREIRQAIYSKLGYTCSTGIAGNKLLAKLASPLNKPNGQVVVAPRFVSGLMKSLPMRKIRGLGGKLGKQLESIYTSLDPVGVEAIDQPDEAAEDKLKKLTAHTFVQRCGLTELIRHVGQETAAYVHRICQGDDGDEPVEEKKVQVKMLGCVKQFDQRSGSALVRVQQLEYWVHLLCEEMVMRCEDERIENKRFPSQLTIQFTRAKPDEKPRTRKLGIAQDTTVDELYAAAMNVMRLHLDSIFPMAALSMHAKNFNDLDSQAVTSISSFFTRNPQQAASADLTAQRMEMEVKQLAAKRGRDGSPARKSSRQKISMFFSTSGSNGDDNGDDNGDANAATASPESCAATSTSNHFCEECRRVVSEPRAEHTDFHFALKLSQTQRSEAMASARDVKKTKKQGPLDAFLGR</sequence>
<evidence type="ECO:0000256" key="8">
    <source>
        <dbReference type="ARBA" id="ARBA00022842"/>
    </source>
</evidence>
<dbReference type="PANTHER" id="PTHR45873">
    <property type="entry name" value="DNA POLYMERASE ETA"/>
    <property type="match status" value="1"/>
</dbReference>
<evidence type="ECO:0008006" key="16">
    <source>
        <dbReference type="Google" id="ProtNLM"/>
    </source>
</evidence>
<evidence type="ECO:0000256" key="9">
    <source>
        <dbReference type="ARBA" id="ARBA00023204"/>
    </source>
</evidence>
<evidence type="ECO:0000256" key="7">
    <source>
        <dbReference type="ARBA" id="ARBA00022833"/>
    </source>
</evidence>
<keyword evidence="3" id="KW-0548">Nucleotidyltransferase</keyword>
<gene>
    <name evidence="14" type="ORF">V7S43_016127</name>
</gene>
<evidence type="ECO:0000256" key="11">
    <source>
        <dbReference type="SAM" id="MobiDB-lite"/>
    </source>
</evidence>
<keyword evidence="10" id="KW-0539">Nucleus</keyword>
<dbReference type="GO" id="GO:0016779">
    <property type="term" value="F:nucleotidyltransferase activity"/>
    <property type="evidence" value="ECO:0007669"/>
    <property type="project" value="UniProtKB-KW"/>
</dbReference>
<keyword evidence="4" id="KW-0479">Metal-binding</keyword>
<protein>
    <recommendedName>
        <fullName evidence="16">UmuC domain-containing protein</fullName>
    </recommendedName>
</protein>
<dbReference type="Gene3D" id="3.40.1170.60">
    <property type="match status" value="1"/>
</dbReference>
<keyword evidence="7" id="KW-0862">Zinc</keyword>
<comment type="subcellular location">
    <subcellularLocation>
        <location evidence="1">Nucleus</location>
    </subcellularLocation>
</comment>
<feature type="domain" description="UBZ3-type" evidence="13">
    <location>
        <begin position="547"/>
        <end position="580"/>
    </location>
</feature>
<dbReference type="PIRSF" id="PIRSF036603">
    <property type="entry name" value="DPol_eta"/>
    <property type="match status" value="1"/>
</dbReference>
<dbReference type="GO" id="GO:0006301">
    <property type="term" value="P:DNA damage tolerance"/>
    <property type="evidence" value="ECO:0007669"/>
    <property type="project" value="UniProtKB-ARBA"/>
</dbReference>
<dbReference type="GO" id="GO:0071897">
    <property type="term" value="P:DNA biosynthetic process"/>
    <property type="evidence" value="ECO:0007669"/>
    <property type="project" value="UniProtKB-ARBA"/>
</dbReference>
<dbReference type="GO" id="GO:0006281">
    <property type="term" value="P:DNA repair"/>
    <property type="evidence" value="ECO:0007669"/>
    <property type="project" value="UniProtKB-KW"/>
</dbReference>
<evidence type="ECO:0000256" key="10">
    <source>
        <dbReference type="ARBA" id="ARBA00023242"/>
    </source>
</evidence>
<dbReference type="InterPro" id="IPR043502">
    <property type="entry name" value="DNA/RNA_pol_sf"/>
</dbReference>
<organism evidence="14 15">
    <name type="scientific">Phytophthora oleae</name>
    <dbReference type="NCBI Taxonomy" id="2107226"/>
    <lineage>
        <taxon>Eukaryota</taxon>
        <taxon>Sar</taxon>
        <taxon>Stramenopiles</taxon>
        <taxon>Oomycota</taxon>
        <taxon>Peronosporomycetes</taxon>
        <taxon>Peronosporales</taxon>
        <taxon>Peronosporaceae</taxon>
        <taxon>Phytophthora</taxon>
    </lineage>
</organism>
<dbReference type="FunFam" id="3.40.1170.60:FF:000003">
    <property type="entry name" value="DNA polymerase eta"/>
    <property type="match status" value="1"/>
</dbReference>
<dbReference type="Gene3D" id="3.30.70.270">
    <property type="match status" value="1"/>
</dbReference>
<feature type="domain" description="UmuC" evidence="12">
    <location>
        <begin position="15"/>
        <end position="264"/>
    </location>
</feature>
<evidence type="ECO:0000256" key="4">
    <source>
        <dbReference type="ARBA" id="ARBA00022723"/>
    </source>
</evidence>
<keyword evidence="5" id="KW-0227">DNA damage</keyword>
<dbReference type="Gene3D" id="3.30.1490.100">
    <property type="entry name" value="DNA polymerase, Y-family, little finger domain"/>
    <property type="match status" value="1"/>
</dbReference>
<dbReference type="InterPro" id="IPR036775">
    <property type="entry name" value="DNA_pol_Y-fam_lit_finger_sf"/>
</dbReference>
<comment type="caution">
    <text evidence="14">The sequence shown here is derived from an EMBL/GenBank/DDBJ whole genome shotgun (WGS) entry which is preliminary data.</text>
</comment>
<feature type="region of interest" description="Disordered" evidence="11">
    <location>
        <begin position="493"/>
        <end position="545"/>
    </location>
</feature>
<dbReference type="FunFam" id="3.30.70.270:FF:000178">
    <property type="match status" value="1"/>
</dbReference>
<keyword evidence="9" id="KW-0234">DNA repair</keyword>
<evidence type="ECO:0000259" key="13">
    <source>
        <dbReference type="PROSITE" id="PS51907"/>
    </source>
</evidence>
<evidence type="ECO:0000256" key="1">
    <source>
        <dbReference type="ARBA" id="ARBA00004123"/>
    </source>
</evidence>
<dbReference type="FunFam" id="3.30.1490.100:FF:000044">
    <property type="entry name" value="Predicted protein"/>
    <property type="match status" value="1"/>
</dbReference>
<name>A0ABD3EX18_9STRA</name>
<dbReference type="InterPro" id="IPR052230">
    <property type="entry name" value="DNA_polymerase_eta"/>
</dbReference>
<dbReference type="PROSITE" id="PS50173">
    <property type="entry name" value="UMUC"/>
    <property type="match status" value="1"/>
</dbReference>
<dbReference type="PROSITE" id="PS51907">
    <property type="entry name" value="ZF_UBZ3"/>
    <property type="match status" value="1"/>
</dbReference>
<dbReference type="InterPro" id="IPR043128">
    <property type="entry name" value="Rev_trsase/Diguanyl_cyclase"/>
</dbReference>
<dbReference type="GO" id="GO:0005634">
    <property type="term" value="C:nucleus"/>
    <property type="evidence" value="ECO:0007669"/>
    <property type="project" value="UniProtKB-SubCell"/>
</dbReference>